<evidence type="ECO:0000313" key="6">
    <source>
        <dbReference type="Proteomes" id="UP000519004"/>
    </source>
</evidence>
<gene>
    <name evidence="5" type="ORF">HNQ58_002067</name>
</gene>
<dbReference type="GO" id="GO:0006654">
    <property type="term" value="P:phosphatidic acid biosynthetic process"/>
    <property type="evidence" value="ECO:0007669"/>
    <property type="project" value="TreeGrafter"/>
</dbReference>
<accession>A0A7W8DF75</accession>
<dbReference type="RefSeq" id="WP_183948829.1">
    <property type="nucleotide sequence ID" value="NZ_JACHHX010000015.1"/>
</dbReference>
<dbReference type="GO" id="GO:0003841">
    <property type="term" value="F:1-acylglycerol-3-phosphate O-acyltransferase activity"/>
    <property type="evidence" value="ECO:0007669"/>
    <property type="project" value="TreeGrafter"/>
</dbReference>
<dbReference type="PANTHER" id="PTHR10434:SF9">
    <property type="entry name" value="PHOSPHOLIPID_GLYCEROL ACYLTRANSFERASE DOMAIN-CONTAINING PROTEIN"/>
    <property type="match status" value="1"/>
</dbReference>
<evidence type="ECO:0000313" key="5">
    <source>
        <dbReference type="EMBL" id="MBB5016156.1"/>
    </source>
</evidence>
<dbReference type="AlphaFoldDB" id="A0A7W8DF75"/>
<comment type="pathway">
    <text evidence="1">Lipid metabolism.</text>
</comment>
<feature type="domain" description="Phospholipid/glycerol acyltransferase" evidence="4">
    <location>
        <begin position="47"/>
        <end position="156"/>
    </location>
</feature>
<organism evidence="5 6">
    <name type="scientific">Rehaibacterium terrae</name>
    <dbReference type="NCBI Taxonomy" id="1341696"/>
    <lineage>
        <taxon>Bacteria</taxon>
        <taxon>Pseudomonadati</taxon>
        <taxon>Pseudomonadota</taxon>
        <taxon>Gammaproteobacteria</taxon>
        <taxon>Lysobacterales</taxon>
        <taxon>Lysobacteraceae</taxon>
        <taxon>Rehaibacterium</taxon>
    </lineage>
</organism>
<evidence type="ECO:0000256" key="1">
    <source>
        <dbReference type="ARBA" id="ARBA00005189"/>
    </source>
</evidence>
<keyword evidence="2 5" id="KW-0808">Transferase</keyword>
<dbReference type="Proteomes" id="UP000519004">
    <property type="component" value="Unassembled WGS sequence"/>
</dbReference>
<evidence type="ECO:0000256" key="3">
    <source>
        <dbReference type="ARBA" id="ARBA00023315"/>
    </source>
</evidence>
<keyword evidence="3 5" id="KW-0012">Acyltransferase</keyword>
<reference evidence="5 6" key="1">
    <citation type="submission" date="2020-08" db="EMBL/GenBank/DDBJ databases">
        <title>Genomic Encyclopedia of Type Strains, Phase IV (KMG-IV): sequencing the most valuable type-strain genomes for metagenomic binning, comparative biology and taxonomic classification.</title>
        <authorList>
            <person name="Goeker M."/>
        </authorList>
    </citation>
    <scope>NUCLEOTIDE SEQUENCE [LARGE SCALE GENOMIC DNA]</scope>
    <source>
        <strain evidence="5 6">DSM 25897</strain>
    </source>
</reference>
<dbReference type="CDD" id="cd07988">
    <property type="entry name" value="LPLAT_ABO13168-like"/>
    <property type="match status" value="1"/>
</dbReference>
<dbReference type="SMART" id="SM00563">
    <property type="entry name" value="PlsC"/>
    <property type="match status" value="1"/>
</dbReference>
<name>A0A7W8DF75_9GAMM</name>
<protein>
    <submittedName>
        <fullName evidence="5">1-acyl-sn-glycerol-3-phosphate acyltransferase</fullName>
    </submittedName>
</protein>
<dbReference type="Pfam" id="PF01553">
    <property type="entry name" value="Acyltransferase"/>
    <property type="match status" value="1"/>
</dbReference>
<keyword evidence="6" id="KW-1185">Reference proteome</keyword>
<proteinExistence type="predicted"/>
<dbReference type="EMBL" id="JACHHX010000015">
    <property type="protein sequence ID" value="MBB5016156.1"/>
    <property type="molecule type" value="Genomic_DNA"/>
</dbReference>
<sequence>MGADILIPLPPSAPRTGHAFGRWLGRTVLRLGGWKVVGEFPDLPKLMIIAAPHSSGWDAVWGLAAKLALGVDVKFMAKAELFRGPLGWLLRRLGIFPVDRAAPGGIVGEVAAKYRQSERLWLGVAPEGTRRRVERWKSGFWRIAREAGVPVLCAYFHYPEKTIGVGALFELGDDLEADMARIRAWYRPWVGKHRGTI</sequence>
<comment type="caution">
    <text evidence="5">The sequence shown here is derived from an EMBL/GenBank/DDBJ whole genome shotgun (WGS) entry which is preliminary data.</text>
</comment>
<evidence type="ECO:0000259" key="4">
    <source>
        <dbReference type="SMART" id="SM00563"/>
    </source>
</evidence>
<dbReference type="InterPro" id="IPR002123">
    <property type="entry name" value="Plipid/glycerol_acylTrfase"/>
</dbReference>
<dbReference type="PANTHER" id="PTHR10434">
    <property type="entry name" value="1-ACYL-SN-GLYCEROL-3-PHOSPHATE ACYLTRANSFERASE"/>
    <property type="match status" value="1"/>
</dbReference>
<evidence type="ECO:0000256" key="2">
    <source>
        <dbReference type="ARBA" id="ARBA00022679"/>
    </source>
</evidence>
<dbReference type="SUPFAM" id="SSF69593">
    <property type="entry name" value="Glycerol-3-phosphate (1)-acyltransferase"/>
    <property type="match status" value="1"/>
</dbReference>